<evidence type="ECO:0000259" key="4">
    <source>
        <dbReference type="SMART" id="SM00822"/>
    </source>
</evidence>
<organism evidence="5 6">
    <name type="scientific">Sinorhizobium terangae</name>
    <dbReference type="NCBI Taxonomy" id="110322"/>
    <lineage>
        <taxon>Bacteria</taxon>
        <taxon>Pseudomonadati</taxon>
        <taxon>Pseudomonadota</taxon>
        <taxon>Alphaproteobacteria</taxon>
        <taxon>Hyphomicrobiales</taxon>
        <taxon>Rhizobiaceae</taxon>
        <taxon>Sinorhizobium/Ensifer group</taxon>
        <taxon>Sinorhizobium</taxon>
    </lineage>
</organism>
<dbReference type="InterPro" id="IPR002347">
    <property type="entry name" value="SDR_fam"/>
</dbReference>
<comment type="similarity">
    <text evidence="1 3">Belongs to the short-chain dehydrogenases/reductases (SDR) family.</text>
</comment>
<dbReference type="InterPro" id="IPR051911">
    <property type="entry name" value="SDR_oxidoreductase"/>
</dbReference>
<feature type="domain" description="Ketoreductase" evidence="4">
    <location>
        <begin position="3"/>
        <end position="188"/>
    </location>
</feature>
<dbReference type="NCBIfam" id="NF004824">
    <property type="entry name" value="PRK06180.1"/>
    <property type="match status" value="1"/>
</dbReference>
<evidence type="ECO:0000256" key="1">
    <source>
        <dbReference type="ARBA" id="ARBA00006484"/>
    </source>
</evidence>
<dbReference type="PRINTS" id="PR00081">
    <property type="entry name" value="GDHRDH"/>
</dbReference>
<dbReference type="InterPro" id="IPR057326">
    <property type="entry name" value="KR_dom"/>
</dbReference>
<dbReference type="SMART" id="SM00822">
    <property type="entry name" value="PKS_KR"/>
    <property type="match status" value="1"/>
</dbReference>
<evidence type="ECO:0000313" key="5">
    <source>
        <dbReference type="EMBL" id="MQX15336.1"/>
    </source>
</evidence>
<dbReference type="AlphaFoldDB" id="A0A6N7LCJ6"/>
<reference evidence="5 6" key="1">
    <citation type="journal article" date="2013" name="Genome Biol.">
        <title>Comparative genomics of the core and accessory genomes of 48 Sinorhizobium strains comprising five genospecies.</title>
        <authorList>
            <person name="Sugawara M."/>
            <person name="Epstein B."/>
            <person name="Badgley B.D."/>
            <person name="Unno T."/>
            <person name="Xu L."/>
            <person name="Reese J."/>
            <person name="Gyaneshwar P."/>
            <person name="Denny R."/>
            <person name="Mudge J."/>
            <person name="Bharti A.K."/>
            <person name="Farmer A.D."/>
            <person name="May G.D."/>
            <person name="Woodward J.E."/>
            <person name="Medigue C."/>
            <person name="Vallenet D."/>
            <person name="Lajus A."/>
            <person name="Rouy Z."/>
            <person name="Martinez-Vaz B."/>
            <person name="Tiffin P."/>
            <person name="Young N.D."/>
            <person name="Sadowsky M.J."/>
        </authorList>
    </citation>
    <scope>NUCLEOTIDE SEQUENCE [LARGE SCALE GENOMIC DNA]</scope>
    <source>
        <strain evidence="5 6">USDA4894</strain>
    </source>
</reference>
<evidence type="ECO:0000256" key="2">
    <source>
        <dbReference type="ARBA" id="ARBA00023002"/>
    </source>
</evidence>
<dbReference type="InterPro" id="IPR020904">
    <property type="entry name" value="Sc_DH/Rdtase_CS"/>
</dbReference>
<dbReference type="PRINTS" id="PR00080">
    <property type="entry name" value="SDRFAMILY"/>
</dbReference>
<dbReference type="CDD" id="cd05374">
    <property type="entry name" value="17beta-HSD-like_SDR_c"/>
    <property type="match status" value="1"/>
</dbReference>
<dbReference type="PANTHER" id="PTHR43976">
    <property type="entry name" value="SHORT CHAIN DEHYDROGENASE"/>
    <property type="match status" value="1"/>
</dbReference>
<dbReference type="Pfam" id="PF00106">
    <property type="entry name" value="adh_short"/>
    <property type="match status" value="1"/>
</dbReference>
<sequence length="281" mass="29859">MAQTWFITGCSTGFGRALAQHVIALGHNVVVTARDAAQVADLTAIAPDRTLALALDVTKADDIAAATRAAEERFGHIDILVNNAGVGYFGAFEESDMDAVRAMFEVNVWGLANMTRAVLPGMRRRRSGTIVNISSVGGLRSVPSLSFYAASKFAVEALSEGLSKETEPLGIKVLIVEPGPFRTDWAGRSAGEATVSINDYEDTAGAVWRRIRGYSGKQPGDPDRAARAIVMAVNAAEPPLRLLLGREALAGARAKLDALRKDFDAWAEVTEGADFPAAESN</sequence>
<dbReference type="PANTHER" id="PTHR43976:SF16">
    <property type="entry name" value="SHORT-CHAIN DEHYDROGENASE_REDUCTASE FAMILY PROTEIN"/>
    <property type="match status" value="1"/>
</dbReference>
<dbReference type="OrthoDB" id="9793825at2"/>
<evidence type="ECO:0000313" key="6">
    <source>
        <dbReference type="Proteomes" id="UP000439983"/>
    </source>
</evidence>
<dbReference type="Gene3D" id="3.40.50.720">
    <property type="entry name" value="NAD(P)-binding Rossmann-like Domain"/>
    <property type="match status" value="1"/>
</dbReference>
<keyword evidence="2" id="KW-0560">Oxidoreductase</keyword>
<dbReference type="SUPFAM" id="SSF51735">
    <property type="entry name" value="NAD(P)-binding Rossmann-fold domains"/>
    <property type="match status" value="1"/>
</dbReference>
<proteinExistence type="inferred from homology"/>
<dbReference type="EMBL" id="WITC01000037">
    <property type="protein sequence ID" value="MQX15336.1"/>
    <property type="molecule type" value="Genomic_DNA"/>
</dbReference>
<dbReference type="RefSeq" id="WP_153439094.1">
    <property type="nucleotide sequence ID" value="NZ_CP121659.1"/>
</dbReference>
<dbReference type="Proteomes" id="UP000439983">
    <property type="component" value="Unassembled WGS sequence"/>
</dbReference>
<comment type="caution">
    <text evidence="5">The sequence shown here is derived from an EMBL/GenBank/DDBJ whole genome shotgun (WGS) entry which is preliminary data.</text>
</comment>
<protein>
    <submittedName>
        <fullName evidence="5">SDR family NAD(P)-dependent oxidoreductase</fullName>
    </submittedName>
</protein>
<name>A0A6N7LCJ6_SINTE</name>
<dbReference type="PROSITE" id="PS00061">
    <property type="entry name" value="ADH_SHORT"/>
    <property type="match status" value="1"/>
</dbReference>
<evidence type="ECO:0000256" key="3">
    <source>
        <dbReference type="RuleBase" id="RU000363"/>
    </source>
</evidence>
<gene>
    <name evidence="5" type="ORF">GHK62_11310</name>
</gene>
<dbReference type="InterPro" id="IPR036291">
    <property type="entry name" value="NAD(P)-bd_dom_sf"/>
</dbReference>
<keyword evidence="6" id="KW-1185">Reference proteome</keyword>
<accession>A0A6N7LCJ6</accession>
<dbReference type="GO" id="GO:0016491">
    <property type="term" value="F:oxidoreductase activity"/>
    <property type="evidence" value="ECO:0007669"/>
    <property type="project" value="UniProtKB-KW"/>
</dbReference>